<comment type="caution">
    <text evidence="2">The sequence shown here is derived from an EMBL/GenBank/DDBJ whole genome shotgun (WGS) entry which is preliminary data.</text>
</comment>
<sequence>MTAHAAPDAGRSVFVEHPSREAIYAELHARAIEPIATSARIRRVSFMPGPNGPALHEVAARFATFAGMSALSLDDGRIRHIKAERNGRKIIWELHNEFATLTWQSVLTDWEAWPEGIGLSCFEGLELVSATRIDLTETSAITEEALVGFNPITLCYSDMYAGHAQVATDFKRDRDGFTRYELAAGQCNVLRRGVLVRRLLEIETYSNFVLLGLPVARSYAPTIHGLEAALSGVMGRIGHAHSLAENREALDGIHALSAEVGRGIEETSFRFAASQAYADVLKTRLVQLVETPIGEFTTIERYLTNRTDPAVATCLATEKRLKALAMKLQRSAELLNAHISLNLEMQNQTILDTISRTSESQYRLQETVEGLSIIAISYYALAILGYIIEGFSHIWHVDKGIVMLCAAPIMLLLVWRGIKRLRKAA</sequence>
<evidence type="ECO:0000313" key="2">
    <source>
        <dbReference type="EMBL" id="GLS23826.1"/>
    </source>
</evidence>
<keyword evidence="3" id="KW-1185">Reference proteome</keyword>
<organism evidence="2 3">
    <name type="scientific">Labrys miyagiensis</name>
    <dbReference type="NCBI Taxonomy" id="346912"/>
    <lineage>
        <taxon>Bacteria</taxon>
        <taxon>Pseudomonadati</taxon>
        <taxon>Pseudomonadota</taxon>
        <taxon>Alphaproteobacteria</taxon>
        <taxon>Hyphomicrobiales</taxon>
        <taxon>Xanthobacteraceae</taxon>
        <taxon>Labrys</taxon>
    </lineage>
</organism>
<keyword evidence="1" id="KW-0812">Transmembrane</keyword>
<name>A0ABQ6CZY9_9HYPH</name>
<evidence type="ECO:0008006" key="4">
    <source>
        <dbReference type="Google" id="ProtNLM"/>
    </source>
</evidence>
<dbReference type="Pfam" id="PF11902">
    <property type="entry name" value="DUF3422"/>
    <property type="match status" value="1"/>
</dbReference>
<proteinExistence type="predicted"/>
<evidence type="ECO:0000256" key="1">
    <source>
        <dbReference type="SAM" id="Phobius"/>
    </source>
</evidence>
<keyword evidence="1" id="KW-1133">Transmembrane helix</keyword>
<accession>A0ABQ6CZY9</accession>
<evidence type="ECO:0000313" key="3">
    <source>
        <dbReference type="Proteomes" id="UP001156882"/>
    </source>
</evidence>
<dbReference type="RefSeq" id="WP_284316756.1">
    <property type="nucleotide sequence ID" value="NZ_BSPC01000085.1"/>
</dbReference>
<reference evidence="3" key="1">
    <citation type="journal article" date="2019" name="Int. J. Syst. Evol. Microbiol.">
        <title>The Global Catalogue of Microorganisms (GCM) 10K type strain sequencing project: providing services to taxonomists for standard genome sequencing and annotation.</title>
        <authorList>
            <consortium name="The Broad Institute Genomics Platform"/>
            <consortium name="The Broad Institute Genome Sequencing Center for Infectious Disease"/>
            <person name="Wu L."/>
            <person name="Ma J."/>
        </authorList>
    </citation>
    <scope>NUCLEOTIDE SEQUENCE [LARGE SCALE GENOMIC DNA]</scope>
    <source>
        <strain evidence="3">NBRC 101365</strain>
    </source>
</reference>
<feature type="transmembrane region" description="Helical" evidence="1">
    <location>
        <begin position="400"/>
        <end position="418"/>
    </location>
</feature>
<dbReference type="EMBL" id="BSPC01000085">
    <property type="protein sequence ID" value="GLS23826.1"/>
    <property type="molecule type" value="Genomic_DNA"/>
</dbReference>
<dbReference type="Proteomes" id="UP001156882">
    <property type="component" value="Unassembled WGS sequence"/>
</dbReference>
<dbReference type="InterPro" id="IPR021830">
    <property type="entry name" value="DUF3422"/>
</dbReference>
<gene>
    <name evidence="2" type="ORF">GCM10007874_68470</name>
</gene>
<feature type="transmembrane region" description="Helical" evidence="1">
    <location>
        <begin position="370"/>
        <end position="388"/>
    </location>
</feature>
<keyword evidence="1" id="KW-0472">Membrane</keyword>
<protein>
    <recommendedName>
        <fullName evidence="4">DUF3422 domain-containing protein</fullName>
    </recommendedName>
</protein>